<dbReference type="KEGG" id="aer:AERYTH_06605"/>
<dbReference type="InterPro" id="IPR008407">
    <property type="entry name" value="Brnchd-chn_aa_trnsp_AzlD"/>
</dbReference>
<reference evidence="2 3" key="1">
    <citation type="journal article" date="1991" name="Int. J. Syst. Bacteriol.">
        <title>Description of the erythromycin-producing bacterium Arthrobacter sp. strain NRRL B-3381 as Aeromicrobium erythreum gen. nov., sp. nov.</title>
        <authorList>
            <person name="Miller E.S."/>
            <person name="Woese C.R."/>
            <person name="Brenner S."/>
        </authorList>
    </citation>
    <scope>NUCLEOTIDE SEQUENCE [LARGE SCALE GENOMIC DNA]</scope>
    <source>
        <strain evidence="2 3">AR18</strain>
    </source>
</reference>
<evidence type="ECO:0000313" key="2">
    <source>
        <dbReference type="EMBL" id="ALX04381.1"/>
    </source>
</evidence>
<name>A0A0U4CUA6_9ACTN</name>
<protein>
    <submittedName>
        <fullName evidence="2">Branched-chain amino acid ABC transporter</fullName>
    </submittedName>
</protein>
<evidence type="ECO:0000256" key="1">
    <source>
        <dbReference type="SAM" id="Phobius"/>
    </source>
</evidence>
<evidence type="ECO:0000313" key="3">
    <source>
        <dbReference type="Proteomes" id="UP000067689"/>
    </source>
</evidence>
<dbReference type="Pfam" id="PF05437">
    <property type="entry name" value="AzlD"/>
    <property type="match status" value="1"/>
</dbReference>
<feature type="transmembrane region" description="Helical" evidence="1">
    <location>
        <begin position="69"/>
        <end position="98"/>
    </location>
</feature>
<keyword evidence="1" id="KW-1133">Transmembrane helix</keyword>
<dbReference type="AlphaFoldDB" id="A0A0U4CUA6"/>
<dbReference type="RefSeq" id="WP_067856231.1">
    <property type="nucleotide sequence ID" value="NZ_CP011502.1"/>
</dbReference>
<dbReference type="PATRIC" id="fig|2041.4.peg.1384"/>
<proteinExistence type="predicted"/>
<gene>
    <name evidence="2" type="ORF">AERYTH_06605</name>
</gene>
<organism evidence="2 3">
    <name type="scientific">Aeromicrobium erythreum</name>
    <dbReference type="NCBI Taxonomy" id="2041"/>
    <lineage>
        <taxon>Bacteria</taxon>
        <taxon>Bacillati</taxon>
        <taxon>Actinomycetota</taxon>
        <taxon>Actinomycetes</taxon>
        <taxon>Propionibacteriales</taxon>
        <taxon>Nocardioidaceae</taxon>
        <taxon>Aeromicrobium</taxon>
    </lineage>
</organism>
<dbReference type="STRING" id="2041.AERYTH_06605"/>
<accession>A0A0U4CUA6</accession>
<feature type="transmembrane region" description="Helical" evidence="1">
    <location>
        <begin position="36"/>
        <end position="57"/>
    </location>
</feature>
<dbReference type="Proteomes" id="UP000067689">
    <property type="component" value="Chromosome"/>
</dbReference>
<keyword evidence="3" id="KW-1185">Reference proteome</keyword>
<keyword evidence="1" id="KW-0472">Membrane</keyword>
<dbReference type="OrthoDB" id="4289921at2"/>
<sequence>MSTIWVTILGLTVATAAVKALGPVLLGGRDLPERFTGVIALMAPALLTALVVTSVLADGDRWHAGADTVGVAAAGVVAWRGASVVTTLAVAVVVTALLRLAGLP</sequence>
<keyword evidence="1" id="KW-0812">Transmembrane</keyword>
<dbReference type="EMBL" id="CP011502">
    <property type="protein sequence ID" value="ALX04381.1"/>
    <property type="molecule type" value="Genomic_DNA"/>
</dbReference>